<dbReference type="Pfam" id="PF04069">
    <property type="entry name" value="OpuAC"/>
    <property type="match status" value="1"/>
</dbReference>
<dbReference type="GO" id="GO:0043190">
    <property type="term" value="C:ATP-binding cassette (ABC) transporter complex"/>
    <property type="evidence" value="ECO:0007669"/>
    <property type="project" value="InterPro"/>
</dbReference>
<dbReference type="PANTHER" id="PTHR47737">
    <property type="entry name" value="GLYCINE BETAINE/PROLINE BETAINE TRANSPORT SYSTEM PERMEASE PROTEIN PROW"/>
    <property type="match status" value="1"/>
</dbReference>
<dbReference type="PANTHER" id="PTHR47737:SF1">
    <property type="entry name" value="GLYCINE BETAINE_PROLINE BETAINE TRANSPORT SYSTEM PERMEASE PROTEIN PROW"/>
    <property type="match status" value="1"/>
</dbReference>
<comment type="caution">
    <text evidence="7">The sequence shown here is derived from an EMBL/GenBank/DDBJ whole genome shotgun (WGS) entry which is preliminary data.</text>
</comment>
<dbReference type="PROSITE" id="PS51257">
    <property type="entry name" value="PROKAR_LIPOPROTEIN"/>
    <property type="match status" value="1"/>
</dbReference>
<feature type="chain" id="PRO_5038612751" evidence="5">
    <location>
        <begin position="24"/>
        <end position="294"/>
    </location>
</feature>
<organism evidence="7 8">
    <name type="scientific">Micromonospora violae</name>
    <dbReference type="NCBI Taxonomy" id="1278207"/>
    <lineage>
        <taxon>Bacteria</taxon>
        <taxon>Bacillati</taxon>
        <taxon>Actinomycetota</taxon>
        <taxon>Actinomycetes</taxon>
        <taxon>Micromonosporales</taxon>
        <taxon>Micromonosporaceae</taxon>
        <taxon>Micromonospora</taxon>
    </lineage>
</organism>
<evidence type="ECO:0000256" key="5">
    <source>
        <dbReference type="SAM" id="SignalP"/>
    </source>
</evidence>
<dbReference type="RefSeq" id="WP_165435775.1">
    <property type="nucleotide sequence ID" value="NZ_JBEZZO010000017.1"/>
</dbReference>
<sequence>MFSTLKRVLALTVTATLALGGVAACGEQDDASDKNKKITIGYMAWDEAIAASHLWQKILQDKGYEVELKNLEAGLVYGGLAKGDIDLFLDSWLPQTHASYLEKYGDKLEKLGVWYDDASLSIAVPAYVEGVDSLADLAGKAASFDGQMIGIEPGAGLTKATQEKVIPEYGLDGKLKLKTSSTPAMLAALDGAIADKKPIVVTLWHPHWAYAKYELKDLTDPKGTLGQAEQVNTLARTGFGADFPEATAMLKKFKMDGAQLASLEDLMFNTHKGDEEKAVEEWLKANPDYLNTLS</sequence>
<evidence type="ECO:0000259" key="6">
    <source>
        <dbReference type="Pfam" id="PF04069"/>
    </source>
</evidence>
<evidence type="ECO:0000256" key="3">
    <source>
        <dbReference type="ARBA" id="ARBA00022475"/>
    </source>
</evidence>
<keyword evidence="2" id="KW-0813">Transport</keyword>
<dbReference type="GO" id="GO:0015871">
    <property type="term" value="P:choline transport"/>
    <property type="evidence" value="ECO:0007669"/>
    <property type="project" value="TreeGrafter"/>
</dbReference>
<accession>A0A4Q7UF39</accession>
<dbReference type="AlphaFoldDB" id="A0A4Q7UF39"/>
<dbReference type="GO" id="GO:0005275">
    <property type="term" value="F:amine transmembrane transporter activity"/>
    <property type="evidence" value="ECO:0007669"/>
    <property type="project" value="TreeGrafter"/>
</dbReference>
<feature type="signal peptide" evidence="5">
    <location>
        <begin position="1"/>
        <end position="23"/>
    </location>
</feature>
<protein>
    <submittedName>
        <fullName evidence="7">Glycine betaine/proline transport system substrate-binding protein</fullName>
    </submittedName>
</protein>
<evidence type="ECO:0000256" key="4">
    <source>
        <dbReference type="ARBA" id="ARBA00023136"/>
    </source>
</evidence>
<keyword evidence="3" id="KW-1003">Cell membrane</keyword>
<gene>
    <name evidence="7" type="ORF">EV382_2613</name>
</gene>
<dbReference type="InterPro" id="IPR007210">
    <property type="entry name" value="ABC_Gly_betaine_transp_sub-bd"/>
</dbReference>
<dbReference type="GO" id="GO:0015226">
    <property type="term" value="F:carnitine transmembrane transporter activity"/>
    <property type="evidence" value="ECO:0007669"/>
    <property type="project" value="TreeGrafter"/>
</dbReference>
<name>A0A4Q7UF39_9ACTN</name>
<dbReference type="CDD" id="cd13639">
    <property type="entry name" value="PBP2_OpuAC_like"/>
    <property type="match status" value="1"/>
</dbReference>
<keyword evidence="4" id="KW-0472">Membrane</keyword>
<dbReference type="EMBL" id="SHKK01000001">
    <property type="protein sequence ID" value="RZT79414.1"/>
    <property type="molecule type" value="Genomic_DNA"/>
</dbReference>
<comment type="subcellular location">
    <subcellularLocation>
        <location evidence="1">Cell membrane</location>
    </subcellularLocation>
</comment>
<keyword evidence="5" id="KW-0732">Signal</keyword>
<evidence type="ECO:0000256" key="1">
    <source>
        <dbReference type="ARBA" id="ARBA00004236"/>
    </source>
</evidence>
<evidence type="ECO:0000256" key="2">
    <source>
        <dbReference type="ARBA" id="ARBA00022448"/>
    </source>
</evidence>
<keyword evidence="8" id="KW-1185">Reference proteome</keyword>
<reference evidence="7 8" key="1">
    <citation type="submission" date="2019-02" db="EMBL/GenBank/DDBJ databases">
        <title>Sequencing the genomes of 1000 actinobacteria strains.</title>
        <authorList>
            <person name="Klenk H.-P."/>
        </authorList>
    </citation>
    <scope>NUCLEOTIDE SEQUENCE [LARGE SCALE GENOMIC DNA]</scope>
    <source>
        <strain evidence="7 8">DSM 45888</strain>
    </source>
</reference>
<feature type="domain" description="ABC-type glycine betaine transport system substrate-binding" evidence="6">
    <location>
        <begin position="36"/>
        <end position="284"/>
    </location>
</feature>
<evidence type="ECO:0000313" key="8">
    <source>
        <dbReference type="Proteomes" id="UP000293781"/>
    </source>
</evidence>
<dbReference type="Gene3D" id="3.10.105.10">
    <property type="entry name" value="Dipeptide-binding Protein, Domain 3"/>
    <property type="match status" value="2"/>
</dbReference>
<dbReference type="SUPFAM" id="SSF53850">
    <property type="entry name" value="Periplasmic binding protein-like II"/>
    <property type="match status" value="1"/>
</dbReference>
<evidence type="ECO:0000313" key="7">
    <source>
        <dbReference type="EMBL" id="RZT79414.1"/>
    </source>
</evidence>
<dbReference type="Gene3D" id="3.40.190.100">
    <property type="entry name" value="Glycine betaine-binding periplasmic protein, domain 2"/>
    <property type="match status" value="1"/>
</dbReference>
<proteinExistence type="predicted"/>
<dbReference type="GO" id="GO:0031460">
    <property type="term" value="P:glycine betaine transport"/>
    <property type="evidence" value="ECO:0007669"/>
    <property type="project" value="TreeGrafter"/>
</dbReference>
<dbReference type="Proteomes" id="UP000293781">
    <property type="component" value="Unassembled WGS sequence"/>
</dbReference>